<feature type="domain" description="Tyr recombinase" evidence="2">
    <location>
        <begin position="1"/>
        <end position="159"/>
    </location>
</feature>
<sequence>MHSTLLFYNQRCFTIKTNTLDGCFRKTFSYNDKRYSVRVKTARDLWHKVEEKSSGYLFTQPTTGRPHTETSTKQMWRSFKQALDLDMGAQMVHGVIAPETSVVADDLTPYCLRHTYATDLQSADVPINVAKDFLGHKSIAMTSHIYTHLSDEAFTNASLKVLSFATESRKKTQKKVVSIR</sequence>
<dbReference type="Pfam" id="PF00589">
    <property type="entry name" value="Phage_integrase"/>
    <property type="match status" value="1"/>
</dbReference>
<dbReference type="SUPFAM" id="SSF56349">
    <property type="entry name" value="DNA breaking-rejoining enzymes"/>
    <property type="match status" value="1"/>
</dbReference>
<dbReference type="PROSITE" id="PS51898">
    <property type="entry name" value="TYR_RECOMBINASE"/>
    <property type="match status" value="1"/>
</dbReference>
<dbReference type="InterPro" id="IPR011010">
    <property type="entry name" value="DNA_brk_join_enz"/>
</dbReference>
<accession>A0ABQ1DYI6</accession>
<dbReference type="RefSeq" id="WP_118729835.1">
    <property type="nucleotide sequence ID" value="NZ_BLYJ01000008.1"/>
</dbReference>
<evidence type="ECO:0000313" key="4">
    <source>
        <dbReference type="Proteomes" id="UP000620147"/>
    </source>
</evidence>
<proteinExistence type="predicted"/>
<dbReference type="Gene3D" id="1.10.443.10">
    <property type="entry name" value="Intergrase catalytic core"/>
    <property type="match status" value="1"/>
</dbReference>
<name>A0ABQ1DYI6_9FIRM</name>
<keyword evidence="1" id="KW-0233">DNA recombination</keyword>
<evidence type="ECO:0000256" key="1">
    <source>
        <dbReference type="ARBA" id="ARBA00023172"/>
    </source>
</evidence>
<dbReference type="InterPro" id="IPR002104">
    <property type="entry name" value="Integrase_catalytic"/>
</dbReference>
<reference evidence="3 4" key="1">
    <citation type="submission" date="2020-06" db="EMBL/GenBank/DDBJ databases">
        <title>Characterization of fructooligosaccharide metabolism and fructooligosaccharide-degrading enzymes in human commensal butyrate producers.</title>
        <authorList>
            <person name="Tanno H."/>
            <person name="Fujii T."/>
            <person name="Hirano K."/>
            <person name="Maeno S."/>
            <person name="Tonozuka T."/>
            <person name="Sakamoto M."/>
            <person name="Ohkuma M."/>
            <person name="Tochio T."/>
            <person name="Endo A."/>
        </authorList>
    </citation>
    <scope>NUCLEOTIDE SEQUENCE [LARGE SCALE GENOMIC DNA]</scope>
    <source>
        <strain evidence="3 4">JCM 31056</strain>
    </source>
</reference>
<gene>
    <name evidence="3" type="ORF">BUFA31_09400</name>
</gene>
<dbReference type="InterPro" id="IPR013762">
    <property type="entry name" value="Integrase-like_cat_sf"/>
</dbReference>
<dbReference type="EMBL" id="BLYJ01000008">
    <property type="protein sequence ID" value="GFO87776.1"/>
    <property type="molecule type" value="Genomic_DNA"/>
</dbReference>
<comment type="caution">
    <text evidence="3">The sequence shown here is derived from an EMBL/GenBank/DDBJ whole genome shotgun (WGS) entry which is preliminary data.</text>
</comment>
<protein>
    <recommendedName>
        <fullName evidence="2">Tyr recombinase domain-containing protein</fullName>
    </recommendedName>
</protein>
<evidence type="ECO:0000259" key="2">
    <source>
        <dbReference type="PROSITE" id="PS51898"/>
    </source>
</evidence>
<evidence type="ECO:0000313" key="3">
    <source>
        <dbReference type="EMBL" id="GFO87776.1"/>
    </source>
</evidence>
<organism evidence="3 4">
    <name type="scientific">Butyricicoccus faecihominis</name>
    <dbReference type="NCBI Taxonomy" id="1712515"/>
    <lineage>
        <taxon>Bacteria</taxon>
        <taxon>Bacillati</taxon>
        <taxon>Bacillota</taxon>
        <taxon>Clostridia</taxon>
        <taxon>Eubacteriales</taxon>
        <taxon>Butyricicoccaceae</taxon>
        <taxon>Butyricicoccus</taxon>
    </lineage>
</organism>
<keyword evidence="4" id="KW-1185">Reference proteome</keyword>
<dbReference type="Proteomes" id="UP000620147">
    <property type="component" value="Unassembled WGS sequence"/>
</dbReference>